<dbReference type="Pfam" id="PF00535">
    <property type="entry name" value="Glycos_transf_2"/>
    <property type="match status" value="1"/>
</dbReference>
<dbReference type="InterPro" id="IPR029044">
    <property type="entry name" value="Nucleotide-diphossugar_trans"/>
</dbReference>
<dbReference type="EMBL" id="LR796421">
    <property type="protein sequence ID" value="CAB4143022.1"/>
    <property type="molecule type" value="Genomic_DNA"/>
</dbReference>
<gene>
    <name evidence="2" type="ORF">UFOVP450_56</name>
</gene>
<organism evidence="2">
    <name type="scientific">uncultured Caudovirales phage</name>
    <dbReference type="NCBI Taxonomy" id="2100421"/>
    <lineage>
        <taxon>Viruses</taxon>
        <taxon>Duplodnaviria</taxon>
        <taxon>Heunggongvirae</taxon>
        <taxon>Uroviricota</taxon>
        <taxon>Caudoviricetes</taxon>
        <taxon>Peduoviridae</taxon>
        <taxon>Maltschvirus</taxon>
        <taxon>Maltschvirus maltsch</taxon>
    </lineage>
</organism>
<dbReference type="SUPFAM" id="SSF53448">
    <property type="entry name" value="Nucleotide-diphospho-sugar transferases"/>
    <property type="match status" value="1"/>
</dbReference>
<feature type="domain" description="Glycosyltransferase 2-like" evidence="1">
    <location>
        <begin position="4"/>
        <end position="114"/>
    </location>
</feature>
<name>A0A6J5MA09_9CAUD</name>
<evidence type="ECO:0000259" key="1">
    <source>
        <dbReference type="Pfam" id="PF00535"/>
    </source>
</evidence>
<sequence>MITFCLPSKNNLRYLKACIPSILQNSYYKTNKILVFIDEDTDGTEKWLKENDIPYVLNPDSNCKGIGNAYDILFRASTTDLVMAFHTDMLLGYHADRFLVEAYKPKSVVCATRIEPPLHPPGPEKIVMDFGMWPEDIKWDAFNETTKQLAESSVGKLGKSLFAPWLINRNDHLGHDDVFKSIYEDADLFRRFAIAEYDIIQVWSSLVYHLTCRSSKFEHVGDDSQFQTQGSIEWQKKNHAMALEYIRKWGGMFREYGPCEPRPNVKYDVGLSIQNCTSNLLQFEPYASNMRVDCDVANYTEQAQAISSFDIVSKFVNSLSNDVILEFDAKSGDPSELNYVITNLEDIMQQVDPHSSYEFGTVRLTIKNKQTCNPKININEHIANNTEL</sequence>
<dbReference type="InterPro" id="IPR001173">
    <property type="entry name" value="Glyco_trans_2-like"/>
</dbReference>
<evidence type="ECO:0000313" key="2">
    <source>
        <dbReference type="EMBL" id="CAB4143022.1"/>
    </source>
</evidence>
<protein>
    <submittedName>
        <fullName evidence="2">Glyco_tranf_GTA_type domain containing protein</fullName>
    </submittedName>
</protein>
<accession>A0A6J5MA09</accession>
<proteinExistence type="predicted"/>
<dbReference type="CDD" id="cd00761">
    <property type="entry name" value="Glyco_tranf_GTA_type"/>
    <property type="match status" value="1"/>
</dbReference>
<reference evidence="2" key="1">
    <citation type="submission" date="2020-04" db="EMBL/GenBank/DDBJ databases">
        <authorList>
            <person name="Chiriac C."/>
            <person name="Salcher M."/>
            <person name="Ghai R."/>
            <person name="Kavagutti S V."/>
        </authorList>
    </citation>
    <scope>NUCLEOTIDE SEQUENCE</scope>
</reference>
<dbReference type="Gene3D" id="3.90.550.10">
    <property type="entry name" value="Spore Coat Polysaccharide Biosynthesis Protein SpsA, Chain A"/>
    <property type="match status" value="1"/>
</dbReference>